<evidence type="ECO:0000313" key="3">
    <source>
        <dbReference type="Proteomes" id="UP000215244"/>
    </source>
</evidence>
<protein>
    <recommendedName>
        <fullName evidence="1">DUF1206 domain-containing protein</fullName>
    </recommendedName>
</protein>
<dbReference type="AlphaFoldDB" id="A0A223VBM6"/>
<proteinExistence type="predicted"/>
<dbReference type="Proteomes" id="UP000215244">
    <property type="component" value="Chromosome"/>
</dbReference>
<reference evidence="2 3" key="1">
    <citation type="submission" date="2017-08" db="EMBL/GenBank/DDBJ databases">
        <title>The complete genome sequence of Maribacter sp. B1, isolated from deep-sea sediment.</title>
        <authorList>
            <person name="Wu Y.-H."/>
            <person name="Cheng H."/>
            <person name="Xu X.-W."/>
        </authorList>
    </citation>
    <scope>NUCLEOTIDE SEQUENCE [LARGE SCALE GENOMIC DNA]</scope>
    <source>
        <strain evidence="2 3">B1</strain>
    </source>
</reference>
<dbReference type="InterPro" id="IPR009597">
    <property type="entry name" value="DUF1206"/>
</dbReference>
<dbReference type="OrthoDB" id="1490880at2"/>
<name>A0A223VBM6_9FLAO</name>
<feature type="domain" description="DUF1206" evidence="1">
    <location>
        <begin position="95"/>
        <end position="158"/>
    </location>
</feature>
<dbReference type="RefSeq" id="WP_094999313.1">
    <property type="nucleotide sequence ID" value="NZ_BMJL01000005.1"/>
</dbReference>
<evidence type="ECO:0000313" key="2">
    <source>
        <dbReference type="EMBL" id="ASV32771.1"/>
    </source>
</evidence>
<gene>
    <name evidence="2" type="ORF">CJ263_18540</name>
</gene>
<keyword evidence="3" id="KW-1185">Reference proteome</keyword>
<feature type="domain" description="DUF1206" evidence="1">
    <location>
        <begin position="185"/>
        <end position="255"/>
    </location>
</feature>
<organism evidence="2 3">
    <name type="scientific">Maribacter cobaltidurans</name>
    <dbReference type="NCBI Taxonomy" id="1178778"/>
    <lineage>
        <taxon>Bacteria</taxon>
        <taxon>Pseudomonadati</taxon>
        <taxon>Bacteroidota</taxon>
        <taxon>Flavobacteriia</taxon>
        <taxon>Flavobacteriales</taxon>
        <taxon>Flavobacteriaceae</taxon>
        <taxon>Maribacter</taxon>
    </lineage>
</organism>
<accession>A0A223VBM6</accession>
<evidence type="ECO:0000259" key="1">
    <source>
        <dbReference type="Pfam" id="PF06724"/>
    </source>
</evidence>
<feature type="domain" description="DUF1206" evidence="1">
    <location>
        <begin position="12"/>
        <end position="77"/>
    </location>
</feature>
<dbReference type="Pfam" id="PF06724">
    <property type="entry name" value="DUF1206"/>
    <property type="match status" value="3"/>
</dbReference>
<sequence>MDDKIKKAARTGFAAKGTVYLITGILAFLAAFNLGGQKAGKLEVIDFLENQPFGKFILVALGLGLCCYALWRFIQSIQDPENIGNDGKGTVKRISFFISGLIYMGLGFFAIIKAFSQSGSGGGSKSSVIPSEYQQYIFLALGICLAGKSIYQFIKAYKGTFISKFNLKAMSDSKKRKFIKNMGYAGLTARGILVGIVAYFFVTAGLSMSSASSGMKGTAGAFSFLQQNSSGPWLMGLVAAGLACYGIYMFTMSKYRSFQ</sequence>
<dbReference type="EMBL" id="CP022957">
    <property type="protein sequence ID" value="ASV32771.1"/>
    <property type="molecule type" value="Genomic_DNA"/>
</dbReference>
<dbReference type="KEGG" id="marb:CJ263_18540"/>